<evidence type="ECO:0000259" key="1">
    <source>
        <dbReference type="Pfam" id="PF00027"/>
    </source>
</evidence>
<dbReference type="EMBL" id="JACYGY010000001">
    <property type="protein sequence ID" value="MBE9464011.1"/>
    <property type="molecule type" value="Genomic_DNA"/>
</dbReference>
<dbReference type="SUPFAM" id="SSF51206">
    <property type="entry name" value="cAMP-binding domain-like"/>
    <property type="match status" value="1"/>
</dbReference>
<sequence>MYEPLFEYIQRYSNEPLTNEEKEIVKSAFELKKLRKRQYFLEEGKVCTHTGFVFKGAFRQFSVDESGIEHILQLAIENWWVVDRESFLNQTPSKYFIEAWEDSLLLVFPINKLDEILRIPAINTMFWQMSQNNHIASQKRVEDTITLNPIKRYENFQRHYPEIVQRFPQHQIASYLGIARETLSRARKPIR</sequence>
<dbReference type="Gene3D" id="2.60.120.10">
    <property type="entry name" value="Jelly Rolls"/>
    <property type="match status" value="1"/>
</dbReference>
<protein>
    <submittedName>
        <fullName evidence="2">Crp/Fnr family transcriptional regulator</fullName>
    </submittedName>
</protein>
<dbReference type="Pfam" id="PF00027">
    <property type="entry name" value="cNMP_binding"/>
    <property type="match status" value="1"/>
</dbReference>
<comment type="caution">
    <text evidence="2">The sequence shown here is derived from an EMBL/GenBank/DDBJ whole genome shotgun (WGS) entry which is preliminary data.</text>
</comment>
<dbReference type="InterPro" id="IPR000595">
    <property type="entry name" value="cNMP-bd_dom"/>
</dbReference>
<evidence type="ECO:0000313" key="3">
    <source>
        <dbReference type="Proteomes" id="UP000634134"/>
    </source>
</evidence>
<organism evidence="2 3">
    <name type="scientific">Dyadobacter subterraneus</name>
    <dbReference type="NCBI Taxonomy" id="2773304"/>
    <lineage>
        <taxon>Bacteria</taxon>
        <taxon>Pseudomonadati</taxon>
        <taxon>Bacteroidota</taxon>
        <taxon>Cytophagia</taxon>
        <taxon>Cytophagales</taxon>
        <taxon>Spirosomataceae</taxon>
        <taxon>Dyadobacter</taxon>
    </lineage>
</organism>
<keyword evidence="3" id="KW-1185">Reference proteome</keyword>
<gene>
    <name evidence="2" type="ORF">IEE83_19170</name>
</gene>
<accession>A0ABR9WGG6</accession>
<name>A0ABR9WGG6_9BACT</name>
<dbReference type="InterPro" id="IPR014710">
    <property type="entry name" value="RmlC-like_jellyroll"/>
</dbReference>
<proteinExistence type="predicted"/>
<evidence type="ECO:0000313" key="2">
    <source>
        <dbReference type="EMBL" id="MBE9464011.1"/>
    </source>
</evidence>
<reference evidence="3" key="1">
    <citation type="submission" date="2023-07" db="EMBL/GenBank/DDBJ databases">
        <title>Dyadobacter sp. nov 'subterranea' isolated from contaminted grondwater.</title>
        <authorList>
            <person name="Szabo I."/>
            <person name="Al-Omari J."/>
            <person name="Szerdahelyi S.G."/>
            <person name="Rado J."/>
        </authorList>
    </citation>
    <scope>NUCLEOTIDE SEQUENCE [LARGE SCALE GENOMIC DNA]</scope>
    <source>
        <strain evidence="3">UP-52</strain>
    </source>
</reference>
<dbReference type="InterPro" id="IPR018490">
    <property type="entry name" value="cNMP-bd_dom_sf"/>
</dbReference>
<dbReference type="RefSeq" id="WP_194122096.1">
    <property type="nucleotide sequence ID" value="NZ_JACYGY010000001.1"/>
</dbReference>
<feature type="domain" description="Cyclic nucleotide-binding" evidence="1">
    <location>
        <begin position="32"/>
        <end position="118"/>
    </location>
</feature>
<dbReference type="Proteomes" id="UP000634134">
    <property type="component" value="Unassembled WGS sequence"/>
</dbReference>